<dbReference type="HOGENOM" id="CLU_2494132_0_0_5"/>
<evidence type="ECO:0008006" key="3">
    <source>
        <dbReference type="Google" id="ProtNLM"/>
    </source>
</evidence>
<accession>L0EX21</accession>
<dbReference type="AlphaFoldDB" id="L0EX21"/>
<organism evidence="1 2">
    <name type="scientific">Liberibacter crescens (strain BT-1)</name>
    <dbReference type="NCBI Taxonomy" id="1215343"/>
    <lineage>
        <taxon>Bacteria</taxon>
        <taxon>Pseudomonadati</taxon>
        <taxon>Pseudomonadota</taxon>
        <taxon>Alphaproteobacteria</taxon>
        <taxon>Hyphomicrobiales</taxon>
        <taxon>Rhizobiaceae</taxon>
        <taxon>Liberibacter</taxon>
    </lineage>
</organism>
<dbReference type="RefSeq" id="WP_015273628.1">
    <property type="nucleotide sequence ID" value="NC_019907.1"/>
</dbReference>
<dbReference type="EMBL" id="CP003789">
    <property type="protein sequence ID" value="AGA65203.1"/>
    <property type="molecule type" value="Genomic_DNA"/>
</dbReference>
<reference evidence="1 2" key="1">
    <citation type="journal article" date="2012" name="Stand. Genomic Sci.">
        <title>Complete genome sequence of Liberibacter crescens BT-1.</title>
        <authorList>
            <person name="Leonard M.T."/>
            <person name="Fagen J.R."/>
            <person name="Davis-Richardson A.G."/>
            <person name="Davis M.J."/>
            <person name="Triplett E.W."/>
        </authorList>
    </citation>
    <scope>NUCLEOTIDE SEQUENCE [LARGE SCALE GENOMIC DNA]</scope>
    <source>
        <strain evidence="1 2">BT-1</strain>
    </source>
</reference>
<protein>
    <recommendedName>
        <fullName evidence="3">Bacteriocin</fullName>
    </recommendedName>
</protein>
<keyword evidence="2" id="KW-1185">Reference proteome</keyword>
<proteinExistence type="predicted"/>
<evidence type="ECO:0000313" key="1">
    <source>
        <dbReference type="EMBL" id="AGA65203.1"/>
    </source>
</evidence>
<evidence type="ECO:0000313" key="2">
    <source>
        <dbReference type="Proteomes" id="UP000010799"/>
    </source>
</evidence>
<dbReference type="STRING" id="1215343.B488_12110"/>
<name>L0EX21_LIBCB</name>
<sequence length="86" mass="9039">MRELSMNEIHMVSGGFNLFPISLGDNEKSDSFKSSLKDTISKGGEYLGSTVGNFIGKYVNASGIGSEIGGKIGNLLGSFTGNKIFA</sequence>
<dbReference type="Proteomes" id="UP000010799">
    <property type="component" value="Chromosome"/>
</dbReference>
<gene>
    <name evidence="1" type="ordered locus">B488_12110</name>
</gene>
<dbReference type="PATRIC" id="fig|1215343.11.peg.1249"/>
<dbReference type="KEGG" id="lcc:B488_12110"/>